<feature type="compositionally biased region" description="Basic and acidic residues" evidence="6">
    <location>
        <begin position="373"/>
        <end position="391"/>
    </location>
</feature>
<evidence type="ECO:0000256" key="2">
    <source>
        <dbReference type="ARBA" id="ARBA00022670"/>
    </source>
</evidence>
<dbReference type="Gene3D" id="3.90.226.10">
    <property type="entry name" value="2-enoyl-CoA Hydratase, Chain A, domain 1"/>
    <property type="match status" value="1"/>
</dbReference>
<name>A0ABW0H328_9HYPH</name>
<dbReference type="InterPro" id="IPR029045">
    <property type="entry name" value="ClpP/crotonase-like_dom_sf"/>
</dbReference>
<proteinExistence type="inferred from homology"/>
<accession>A0ABW0H328</accession>
<evidence type="ECO:0000256" key="4">
    <source>
        <dbReference type="ARBA" id="ARBA00022825"/>
    </source>
</evidence>
<feature type="domain" description="PDZ" evidence="8">
    <location>
        <begin position="88"/>
        <end position="156"/>
    </location>
</feature>
<dbReference type="InterPro" id="IPR005151">
    <property type="entry name" value="Tail-specific_protease"/>
</dbReference>
<organism evidence="9 10">
    <name type="scientific">Aquamicrobium segne</name>
    <dbReference type="NCBI Taxonomy" id="469547"/>
    <lineage>
        <taxon>Bacteria</taxon>
        <taxon>Pseudomonadati</taxon>
        <taxon>Pseudomonadota</taxon>
        <taxon>Alphaproteobacteria</taxon>
        <taxon>Hyphomicrobiales</taxon>
        <taxon>Phyllobacteriaceae</taxon>
        <taxon>Aquamicrobium</taxon>
    </lineage>
</organism>
<keyword evidence="4 5" id="KW-0720">Serine protease</keyword>
<dbReference type="RefSeq" id="WP_378231886.1">
    <property type="nucleotide sequence ID" value="NZ_JBHSLL010000062.1"/>
</dbReference>
<evidence type="ECO:0000313" key="9">
    <source>
        <dbReference type="EMBL" id="MFC5387660.1"/>
    </source>
</evidence>
<keyword evidence="3 5" id="KW-0378">Hydrolase</keyword>
<dbReference type="InterPro" id="IPR055210">
    <property type="entry name" value="CtpA/B_N"/>
</dbReference>
<keyword evidence="10" id="KW-1185">Reference proteome</keyword>
<evidence type="ECO:0000256" key="5">
    <source>
        <dbReference type="RuleBase" id="RU004404"/>
    </source>
</evidence>
<dbReference type="SUPFAM" id="SSF52096">
    <property type="entry name" value="ClpP/crotonase"/>
    <property type="match status" value="1"/>
</dbReference>
<dbReference type="InterPro" id="IPR004447">
    <property type="entry name" value="Peptidase_S41A"/>
</dbReference>
<evidence type="ECO:0000256" key="1">
    <source>
        <dbReference type="ARBA" id="ARBA00009179"/>
    </source>
</evidence>
<evidence type="ECO:0000313" key="10">
    <source>
        <dbReference type="Proteomes" id="UP001596016"/>
    </source>
</evidence>
<reference evidence="10" key="1">
    <citation type="journal article" date="2019" name="Int. J. Syst. Evol. Microbiol.">
        <title>The Global Catalogue of Microorganisms (GCM) 10K type strain sequencing project: providing services to taxonomists for standard genome sequencing and annotation.</title>
        <authorList>
            <consortium name="The Broad Institute Genomics Platform"/>
            <consortium name="The Broad Institute Genome Sequencing Center for Infectious Disease"/>
            <person name="Wu L."/>
            <person name="Ma J."/>
        </authorList>
    </citation>
    <scope>NUCLEOTIDE SEQUENCE [LARGE SCALE GENOMIC DNA]</scope>
    <source>
        <strain evidence="10">CGMCC 4.1415</strain>
    </source>
</reference>
<dbReference type="Pfam" id="PF17820">
    <property type="entry name" value="PDZ_6"/>
    <property type="match status" value="1"/>
</dbReference>
<dbReference type="InterPro" id="IPR001478">
    <property type="entry name" value="PDZ"/>
</dbReference>
<dbReference type="InterPro" id="IPR041489">
    <property type="entry name" value="PDZ_6"/>
</dbReference>
<dbReference type="SUPFAM" id="SSF50156">
    <property type="entry name" value="PDZ domain-like"/>
    <property type="match status" value="1"/>
</dbReference>
<dbReference type="Pfam" id="PF22694">
    <property type="entry name" value="CtpB_N-like"/>
    <property type="match status" value="1"/>
</dbReference>
<dbReference type="InterPro" id="IPR036034">
    <property type="entry name" value="PDZ_sf"/>
</dbReference>
<keyword evidence="2 5" id="KW-0645">Protease</keyword>
<evidence type="ECO:0000256" key="7">
    <source>
        <dbReference type="SAM" id="SignalP"/>
    </source>
</evidence>
<feature type="chain" id="PRO_5046163916" evidence="7">
    <location>
        <begin position="21"/>
        <end position="441"/>
    </location>
</feature>
<dbReference type="SMART" id="SM00228">
    <property type="entry name" value="PDZ"/>
    <property type="match status" value="1"/>
</dbReference>
<evidence type="ECO:0000256" key="3">
    <source>
        <dbReference type="ARBA" id="ARBA00022801"/>
    </source>
</evidence>
<comment type="caution">
    <text evidence="9">The sequence shown here is derived from an EMBL/GenBank/DDBJ whole genome shotgun (WGS) entry which is preliminary data.</text>
</comment>
<comment type="similarity">
    <text evidence="1 5">Belongs to the peptidase S41A family.</text>
</comment>
<dbReference type="CDD" id="cd07560">
    <property type="entry name" value="Peptidase_S41_CPP"/>
    <property type="match status" value="1"/>
</dbReference>
<protein>
    <submittedName>
        <fullName evidence="9">S41 family peptidase</fullName>
    </submittedName>
</protein>
<gene>
    <name evidence="9" type="ORF">ACFPLB_17005</name>
</gene>
<feature type="region of interest" description="Disordered" evidence="6">
    <location>
        <begin position="357"/>
        <end position="406"/>
    </location>
</feature>
<dbReference type="PROSITE" id="PS50106">
    <property type="entry name" value="PDZ"/>
    <property type="match status" value="1"/>
</dbReference>
<dbReference type="Gene3D" id="2.30.42.10">
    <property type="match status" value="1"/>
</dbReference>
<dbReference type="CDD" id="cd06782">
    <property type="entry name" value="cpPDZ_CPP-like"/>
    <property type="match status" value="1"/>
</dbReference>
<dbReference type="EMBL" id="JBHSLL010000062">
    <property type="protein sequence ID" value="MFC5387660.1"/>
    <property type="molecule type" value="Genomic_DNA"/>
</dbReference>
<evidence type="ECO:0000259" key="8">
    <source>
        <dbReference type="PROSITE" id="PS50106"/>
    </source>
</evidence>
<dbReference type="NCBIfam" id="TIGR00225">
    <property type="entry name" value="prc"/>
    <property type="match status" value="1"/>
</dbReference>
<dbReference type="SMART" id="SM00245">
    <property type="entry name" value="TSPc"/>
    <property type="match status" value="1"/>
</dbReference>
<dbReference type="Proteomes" id="UP001596016">
    <property type="component" value="Unassembled WGS sequence"/>
</dbReference>
<evidence type="ECO:0000256" key="6">
    <source>
        <dbReference type="SAM" id="MobiDB-lite"/>
    </source>
</evidence>
<dbReference type="PANTHER" id="PTHR32060:SF30">
    <property type="entry name" value="CARBOXY-TERMINAL PROCESSING PROTEASE CTPA"/>
    <property type="match status" value="1"/>
</dbReference>
<dbReference type="Gene3D" id="3.30.750.44">
    <property type="match status" value="1"/>
</dbReference>
<dbReference type="Pfam" id="PF03572">
    <property type="entry name" value="Peptidase_S41"/>
    <property type="match status" value="1"/>
</dbReference>
<feature type="signal peptide" evidence="7">
    <location>
        <begin position="1"/>
        <end position="20"/>
    </location>
</feature>
<keyword evidence="7" id="KW-0732">Signal</keyword>
<sequence length="441" mass="47003">MMRKLSLLLAGALMGATAMSLVYGTPGTAANAAGAETYKQLAIFGDIFERVRAQYVTPPDDKSLVENAINGMLTSLDPHSSFMNAEAAQDMRVQTKGEFGGLGIEVTMENELVKVIAPIDDTPAARAGVLAGDYIAKIDGEEVRGLTLNDAVQKMRGPVSTPITLTILREGADKPFDIKVVRDIIKVKAVKFRTEDDVGYIKIASFTEKTFDDLEAAITAIKKDIPDDKLKGYVLDLRLNPGGLLDQAVSVSDAFLDRGEIVSTRGRDPKDVTRFDARPGDAVDGKPLVILINGGSASASEIVAGALQDLRRATVVGTQSFGKGSVQTIIPLGENGALRLTTALYYTPSGKSIQGKGIAPDIKVDQPLPPELQGRDLTRGESDLKGHIKGAEEEDSGSGSVAYVPPEAKDDLQLNYALELLRGQKTDPAFPPNPDKAVLNQ</sequence>
<dbReference type="PANTHER" id="PTHR32060">
    <property type="entry name" value="TAIL-SPECIFIC PROTEASE"/>
    <property type="match status" value="1"/>
</dbReference>